<protein>
    <submittedName>
        <fullName evidence="2">Uncharacterized protein</fullName>
    </submittedName>
</protein>
<feature type="compositionally biased region" description="Polar residues" evidence="1">
    <location>
        <begin position="34"/>
        <end position="44"/>
    </location>
</feature>
<organism evidence="2 3">
    <name type="scientific">Fistulifera solaris</name>
    <name type="common">Oleaginous diatom</name>
    <dbReference type="NCBI Taxonomy" id="1519565"/>
    <lineage>
        <taxon>Eukaryota</taxon>
        <taxon>Sar</taxon>
        <taxon>Stramenopiles</taxon>
        <taxon>Ochrophyta</taxon>
        <taxon>Bacillariophyta</taxon>
        <taxon>Bacillariophyceae</taxon>
        <taxon>Bacillariophycidae</taxon>
        <taxon>Naviculales</taxon>
        <taxon>Naviculaceae</taxon>
        <taxon>Fistulifera</taxon>
    </lineage>
</organism>
<dbReference type="EMBL" id="BDSP01000067">
    <property type="protein sequence ID" value="GAX13473.1"/>
    <property type="molecule type" value="Genomic_DNA"/>
</dbReference>
<keyword evidence="3" id="KW-1185">Reference proteome</keyword>
<comment type="caution">
    <text evidence="2">The sequence shown here is derived from an EMBL/GenBank/DDBJ whole genome shotgun (WGS) entry which is preliminary data.</text>
</comment>
<dbReference type="InParanoid" id="A0A1Z5JHJ1"/>
<evidence type="ECO:0000313" key="3">
    <source>
        <dbReference type="Proteomes" id="UP000198406"/>
    </source>
</evidence>
<evidence type="ECO:0000313" key="2">
    <source>
        <dbReference type="EMBL" id="GAX13473.1"/>
    </source>
</evidence>
<gene>
    <name evidence="2" type="ORF">FisN_36Lu054</name>
</gene>
<proteinExistence type="predicted"/>
<dbReference type="Proteomes" id="UP000198406">
    <property type="component" value="Unassembled WGS sequence"/>
</dbReference>
<accession>A0A1Z5JHJ1</accession>
<reference evidence="2 3" key="1">
    <citation type="journal article" date="2015" name="Plant Cell">
        <title>Oil accumulation by the oleaginous diatom Fistulifera solaris as revealed by the genome and transcriptome.</title>
        <authorList>
            <person name="Tanaka T."/>
            <person name="Maeda Y."/>
            <person name="Veluchamy A."/>
            <person name="Tanaka M."/>
            <person name="Abida H."/>
            <person name="Marechal E."/>
            <person name="Bowler C."/>
            <person name="Muto M."/>
            <person name="Sunaga Y."/>
            <person name="Tanaka M."/>
            <person name="Yoshino T."/>
            <person name="Taniguchi T."/>
            <person name="Fukuda Y."/>
            <person name="Nemoto M."/>
            <person name="Matsumoto M."/>
            <person name="Wong P.S."/>
            <person name="Aburatani S."/>
            <person name="Fujibuchi W."/>
        </authorList>
    </citation>
    <scope>NUCLEOTIDE SEQUENCE [LARGE SCALE GENOMIC DNA]</scope>
    <source>
        <strain evidence="2 3">JPCC DA0580</strain>
    </source>
</reference>
<dbReference type="AlphaFoldDB" id="A0A1Z5JHJ1"/>
<sequence>MSIQSAPALSHSGIPNEKIVRSTHYFSFPDDLTETTGSSSNEVGSLSPVEAHEQQAEMKNTFKAVSQSFQNKYLTSCMLPTSIPHRAEEPLVSNWIVSHDASSTVLSDISLESGYSSGDDSKVDVWDLRDHPSAVDGYCKHSWTIEVYGRDHLAGDTVWFRAFKNGIAGYRECEDCEILDYIDLTIKSDPRSCFYVKTTSNDQDSISFFSSDLILHALHAILRRAEYEDGIVLPTKTGGSRKRVSKGENKEKKSFLSWLFRFSSDV</sequence>
<name>A0A1Z5JHJ1_FISSO</name>
<evidence type="ECO:0000256" key="1">
    <source>
        <dbReference type="SAM" id="MobiDB-lite"/>
    </source>
</evidence>
<feature type="region of interest" description="Disordered" evidence="1">
    <location>
        <begin position="31"/>
        <end position="57"/>
    </location>
</feature>